<organism evidence="2 3">
    <name type="scientific">Pseudolactococcus piscium MKFS47</name>
    <dbReference type="NCBI Taxonomy" id="297352"/>
    <lineage>
        <taxon>Bacteria</taxon>
        <taxon>Bacillati</taxon>
        <taxon>Bacillota</taxon>
        <taxon>Bacilli</taxon>
        <taxon>Lactobacillales</taxon>
        <taxon>Streptococcaceae</taxon>
        <taxon>Pseudolactococcus</taxon>
    </lineage>
</organism>
<dbReference type="AlphaFoldDB" id="A0A0D6E0E1"/>
<dbReference type="Pfam" id="PF13614">
    <property type="entry name" value="AAA_31"/>
    <property type="match status" value="1"/>
</dbReference>
<reference evidence="3" key="1">
    <citation type="submission" date="2015-01" db="EMBL/GenBank/DDBJ databases">
        <authorList>
            <person name="Andreevskaya M."/>
        </authorList>
    </citation>
    <scope>NUCLEOTIDE SEQUENCE [LARGE SCALE GENOMIC DNA]</scope>
    <source>
        <strain evidence="3">MKFS47</strain>
        <plasmid evidence="3">III</plasmid>
    </source>
</reference>
<proteinExistence type="predicted"/>
<keyword evidence="2" id="KW-0614">Plasmid</keyword>
<dbReference type="EMBL" id="LN774771">
    <property type="protein sequence ID" value="CEN29557.1"/>
    <property type="molecule type" value="Genomic_DNA"/>
</dbReference>
<dbReference type="PANTHER" id="PTHR13696">
    <property type="entry name" value="P-LOOP CONTAINING NUCLEOSIDE TRIPHOSPHATE HYDROLASE"/>
    <property type="match status" value="1"/>
</dbReference>
<dbReference type="PANTHER" id="PTHR13696:SF99">
    <property type="entry name" value="COBYRINIC ACID AC-DIAMIDE SYNTHASE"/>
    <property type="match status" value="1"/>
</dbReference>
<evidence type="ECO:0000313" key="2">
    <source>
        <dbReference type="EMBL" id="CEN29557.1"/>
    </source>
</evidence>
<dbReference type="InterPro" id="IPR025669">
    <property type="entry name" value="AAA_dom"/>
</dbReference>
<evidence type="ECO:0000259" key="1">
    <source>
        <dbReference type="Pfam" id="PF13614"/>
    </source>
</evidence>
<dbReference type="InterPro" id="IPR050678">
    <property type="entry name" value="DNA_Partitioning_ATPase"/>
</dbReference>
<dbReference type="CDD" id="cd02042">
    <property type="entry name" value="ParAB_family"/>
    <property type="match status" value="1"/>
</dbReference>
<accession>A0A0D6E0E1</accession>
<dbReference type="Proteomes" id="UP000033166">
    <property type="component" value="Plasmid III"/>
</dbReference>
<dbReference type="InterPro" id="IPR027417">
    <property type="entry name" value="P-loop_NTPase"/>
</dbReference>
<dbReference type="RefSeq" id="WP_003139718.1">
    <property type="nucleotide sequence ID" value="NZ_LN774771.1"/>
</dbReference>
<evidence type="ECO:0000313" key="3">
    <source>
        <dbReference type="Proteomes" id="UP000033166"/>
    </source>
</evidence>
<dbReference type="HOGENOM" id="CLU_037612_4_4_9"/>
<sequence>MKIISFAAIKGGVGKTTLTFNYGEWLSKQGKNVLLIDCDHQCSLSQTYNLFTTENTVYNIFEGGEVEIHNIHNNLDIIPSSPMLDELEIELSTKHNKDLLLMMWFQDNIDTIRKYDFVLIDCHPDFLTVTKNAIAISHYILSPIEPSQYGFTSKSLLLERLANFKDEVIDVRSRESYITAQTLFIGNRIRHNTKSSKEFSQKISEDESVIALIPEKELFNRSTLDGTPIVEMQEDKEINIKNKTFFNALDSTFQNITNTIEK</sequence>
<name>A0A0D6E0E1_9LACT</name>
<dbReference type="Gene3D" id="3.40.50.300">
    <property type="entry name" value="P-loop containing nucleotide triphosphate hydrolases"/>
    <property type="match status" value="1"/>
</dbReference>
<dbReference type="KEGG" id="lpk:LACPI_2357"/>
<geneLocation type="plasmid" evidence="2 3">
    <name>III</name>
</geneLocation>
<feature type="domain" description="AAA" evidence="1">
    <location>
        <begin position="1"/>
        <end position="167"/>
    </location>
</feature>
<gene>
    <name evidence="2" type="ORF">LACPI_2357</name>
</gene>
<dbReference type="SUPFAM" id="SSF52540">
    <property type="entry name" value="P-loop containing nucleoside triphosphate hydrolases"/>
    <property type="match status" value="1"/>
</dbReference>
<protein>
    <submittedName>
        <fullName evidence="2">Plasmid partition protein</fullName>
    </submittedName>
</protein>